<gene>
    <name evidence="2" type="ORF">Vbra_22816</name>
</gene>
<name>A0A0G4GNH5_VITBC</name>
<evidence type="ECO:0000313" key="3">
    <source>
        <dbReference type="Proteomes" id="UP000041254"/>
    </source>
</evidence>
<evidence type="ECO:0000256" key="1">
    <source>
        <dbReference type="SAM" id="MobiDB-lite"/>
    </source>
</evidence>
<dbReference type="InParanoid" id="A0A0G4GNH5"/>
<sequence length="408" mass="41951">MPPPPAVKKNGLPADYGLSGRASYMGCGMYFPRTGPPGNSSKAQHHGSGHQCRPQRPAGLGSGACIGSKPPSSRPDVNQHMAAAAVRQRERAAAKARAHQRAKEEDLRRYREMLQKNPKLGGGGARLCPVARKAPPAKPPTRASVTKGTRVGAKGRVAGGADKSASHRQSSAVRVSPSPSPAPRLTTQHDTSRRGVVQEGSRAAGEGGCGGDGGDGLGTIDAVVVVGVVDEVDDGSAQVYRCADEGRSCAIVEAAHAHLPDAAALHVSVGAPYPLPAPSQHNSGVCESTPMAVDGINAVDDGVAMVGEVEGIADEANDGSAQIVDEPKGDEQPITPGQNEAPADEPQDGAAVASTSFVRGDGHSLVCEGYNMVKTVRRCTAAEAYVSAANATISTWKPKTVRSVRITQ</sequence>
<dbReference type="EMBL" id="CDMY01000733">
    <property type="protein sequence ID" value="CEM31650.1"/>
    <property type="molecule type" value="Genomic_DNA"/>
</dbReference>
<feature type="compositionally biased region" description="Basic and acidic residues" evidence="1">
    <location>
        <begin position="101"/>
        <end position="114"/>
    </location>
</feature>
<feature type="region of interest" description="Disordered" evidence="1">
    <location>
        <begin position="315"/>
        <end position="350"/>
    </location>
</feature>
<keyword evidence="3" id="KW-1185">Reference proteome</keyword>
<evidence type="ECO:0000313" key="2">
    <source>
        <dbReference type="EMBL" id="CEM31650.1"/>
    </source>
</evidence>
<reference evidence="2 3" key="1">
    <citation type="submission" date="2014-11" db="EMBL/GenBank/DDBJ databases">
        <authorList>
            <person name="Zhu J."/>
            <person name="Qi W."/>
            <person name="Song R."/>
        </authorList>
    </citation>
    <scope>NUCLEOTIDE SEQUENCE [LARGE SCALE GENOMIC DNA]</scope>
</reference>
<protein>
    <submittedName>
        <fullName evidence="2">Uncharacterized protein</fullName>
    </submittedName>
</protein>
<proteinExistence type="predicted"/>
<dbReference type="AlphaFoldDB" id="A0A0G4GNH5"/>
<feature type="compositionally biased region" description="Low complexity" evidence="1">
    <location>
        <begin position="140"/>
        <end position="161"/>
    </location>
</feature>
<feature type="region of interest" description="Disordered" evidence="1">
    <location>
        <begin position="28"/>
        <end position="212"/>
    </location>
</feature>
<dbReference type="Proteomes" id="UP000041254">
    <property type="component" value="Unassembled WGS sequence"/>
</dbReference>
<dbReference type="VEuPathDB" id="CryptoDB:Vbra_22816"/>
<dbReference type="PhylomeDB" id="A0A0G4GNH5"/>
<accession>A0A0G4GNH5</accession>
<organism evidence="2 3">
    <name type="scientific">Vitrella brassicaformis (strain CCMP3155)</name>
    <dbReference type="NCBI Taxonomy" id="1169540"/>
    <lineage>
        <taxon>Eukaryota</taxon>
        <taxon>Sar</taxon>
        <taxon>Alveolata</taxon>
        <taxon>Colpodellida</taxon>
        <taxon>Vitrellaceae</taxon>
        <taxon>Vitrella</taxon>
    </lineage>
</organism>